<keyword evidence="1" id="KW-0812">Transmembrane</keyword>
<feature type="transmembrane region" description="Helical" evidence="1">
    <location>
        <begin position="7"/>
        <end position="23"/>
    </location>
</feature>
<sequence length="230" mass="27338">MANQNKLFINYLFLLFSFAFFGQNNEMVSNNNRFDYEFKAKNKLKKEFIKNENPENKIQIIAKVSNDTIISIYLKNNSKDSLNISYQDSRLYLIQEAKNQNGEWKPIEYWSYSWCGNSYYSENIGSGKIIKTDTKKYNGNFETDIRFKFLINNQTYYSNSLKSTIDILQFNISNEFTEHSTYKRAIRVADNNLAEKVMFLEPDAMKEYSEKMKEWRESIIQKINENNKTD</sequence>
<dbReference type="RefSeq" id="WP_143065574.1">
    <property type="nucleotide sequence ID" value="NZ_FOEI01000001.1"/>
</dbReference>
<keyword evidence="1" id="KW-1133">Transmembrane helix</keyword>
<dbReference type="EMBL" id="FOEI01000001">
    <property type="protein sequence ID" value="SEP55197.1"/>
    <property type="molecule type" value="Genomic_DNA"/>
</dbReference>
<evidence type="ECO:0000313" key="2">
    <source>
        <dbReference type="EMBL" id="SEP55197.1"/>
    </source>
</evidence>
<evidence type="ECO:0000313" key="3">
    <source>
        <dbReference type="Proteomes" id="UP000198648"/>
    </source>
</evidence>
<dbReference type="AlphaFoldDB" id="A0A1H8YST2"/>
<keyword evidence="3" id="KW-1185">Reference proteome</keyword>
<dbReference type="Proteomes" id="UP000198648">
    <property type="component" value="Unassembled WGS sequence"/>
</dbReference>
<evidence type="ECO:0000256" key="1">
    <source>
        <dbReference type="SAM" id="Phobius"/>
    </source>
</evidence>
<dbReference type="OrthoDB" id="1409248at2"/>
<reference evidence="2 3" key="1">
    <citation type="submission" date="2016-10" db="EMBL/GenBank/DDBJ databases">
        <authorList>
            <person name="de Groot N.N."/>
        </authorList>
    </citation>
    <scope>NUCLEOTIDE SEQUENCE [LARGE SCALE GENOMIC DNA]</scope>
    <source>
        <strain evidence="2 3">DSM 27078</strain>
    </source>
</reference>
<organism evidence="2 3">
    <name type="scientific">Flavobacterium urocaniciphilum</name>
    <dbReference type="NCBI Taxonomy" id="1299341"/>
    <lineage>
        <taxon>Bacteria</taxon>
        <taxon>Pseudomonadati</taxon>
        <taxon>Bacteroidota</taxon>
        <taxon>Flavobacteriia</taxon>
        <taxon>Flavobacteriales</taxon>
        <taxon>Flavobacteriaceae</taxon>
        <taxon>Flavobacterium</taxon>
    </lineage>
</organism>
<keyword evidence="1" id="KW-0472">Membrane</keyword>
<name>A0A1H8YST2_9FLAO</name>
<dbReference type="STRING" id="1299341.SAMN05444005_101151"/>
<gene>
    <name evidence="2" type="ORF">SAMN05444005_101151</name>
</gene>
<protein>
    <submittedName>
        <fullName evidence="2">Uncharacterized protein</fullName>
    </submittedName>
</protein>
<accession>A0A1H8YST2</accession>
<proteinExistence type="predicted"/>